<protein>
    <submittedName>
        <fullName evidence="6">Serine/threonine-protein kinase/endoribonuclease IRE1</fullName>
    </submittedName>
</protein>
<dbReference type="InterPro" id="IPR011009">
    <property type="entry name" value="Kinase-like_dom_sf"/>
</dbReference>
<keyword evidence="2 3" id="KW-0067">ATP-binding</keyword>
<dbReference type="InterPro" id="IPR000719">
    <property type="entry name" value="Prot_kinase_dom"/>
</dbReference>
<evidence type="ECO:0000313" key="6">
    <source>
        <dbReference type="EMBL" id="ODM88121.1"/>
    </source>
</evidence>
<evidence type="ECO:0000313" key="7">
    <source>
        <dbReference type="Proteomes" id="UP000094527"/>
    </source>
</evidence>
<keyword evidence="6" id="KW-0808">Transferase</keyword>
<dbReference type="Pfam" id="PF00069">
    <property type="entry name" value="Pkinase"/>
    <property type="match status" value="1"/>
</dbReference>
<dbReference type="GO" id="GO:1990604">
    <property type="term" value="C:IRE1-TRAF2-ASK1 complex"/>
    <property type="evidence" value="ECO:0007669"/>
    <property type="project" value="TreeGrafter"/>
</dbReference>
<dbReference type="InterPro" id="IPR008271">
    <property type="entry name" value="Ser/Thr_kinase_AS"/>
</dbReference>
<organism evidence="6 7">
    <name type="scientific">Orchesella cincta</name>
    <name type="common">Springtail</name>
    <name type="synonym">Podura cincta</name>
    <dbReference type="NCBI Taxonomy" id="48709"/>
    <lineage>
        <taxon>Eukaryota</taxon>
        <taxon>Metazoa</taxon>
        <taxon>Ecdysozoa</taxon>
        <taxon>Arthropoda</taxon>
        <taxon>Hexapoda</taxon>
        <taxon>Collembola</taxon>
        <taxon>Entomobryomorpha</taxon>
        <taxon>Entomobryoidea</taxon>
        <taxon>Orchesellidae</taxon>
        <taxon>Orchesellinae</taxon>
        <taxon>Orchesella</taxon>
    </lineage>
</organism>
<keyword evidence="1 3" id="KW-0547">Nucleotide-binding</keyword>
<dbReference type="Gene3D" id="1.10.510.10">
    <property type="entry name" value="Transferase(Phosphotransferase) domain 1"/>
    <property type="match status" value="1"/>
</dbReference>
<dbReference type="EMBL" id="LJIJ01004081">
    <property type="protein sequence ID" value="ODM88121.1"/>
    <property type="molecule type" value="Genomic_DNA"/>
</dbReference>
<gene>
    <name evidence="6" type="ORF">Ocin01_18562</name>
</gene>
<proteinExistence type="inferred from homology"/>
<name>A0A1D2M5D8_ORCCI</name>
<evidence type="ECO:0000256" key="3">
    <source>
        <dbReference type="PROSITE-ProRule" id="PRU10141"/>
    </source>
</evidence>
<keyword evidence="6" id="KW-0418">Kinase</keyword>
<dbReference type="SMART" id="SM00220">
    <property type="entry name" value="S_TKc"/>
    <property type="match status" value="1"/>
</dbReference>
<feature type="binding site" evidence="3">
    <location>
        <position position="61"/>
    </location>
    <ligand>
        <name>ATP</name>
        <dbReference type="ChEBI" id="CHEBI:30616"/>
    </ligand>
</feature>
<dbReference type="STRING" id="48709.A0A1D2M5D8"/>
<dbReference type="GO" id="GO:0036498">
    <property type="term" value="P:IRE1-mediated unfolded protein response"/>
    <property type="evidence" value="ECO:0007669"/>
    <property type="project" value="TreeGrafter"/>
</dbReference>
<evidence type="ECO:0000256" key="4">
    <source>
        <dbReference type="RuleBase" id="RU000304"/>
    </source>
</evidence>
<sequence>MDGLQKTNQTGALKILFEGAITQTTLVDIGVVCVDEYHLLGKGAYGSVFKGKLGDRNVAIKQFKLDPSRIIDAMQEISILKTCDMHENIVKYYGCKHQNEHLLIILEFCDLNLTNWVKNKSIEITPLEVLHQTTKGLSWLHHQKIVHRDLKPENILLTRKLVRVKLSDFGLSRQVADGHSHILTKNDAGTEGWLAPEILNQQLDESSNKFMFVSKTSC</sequence>
<dbReference type="AlphaFoldDB" id="A0A1D2M5D8"/>
<keyword evidence="4" id="KW-0723">Serine/threonine-protein kinase</keyword>
<dbReference type="Proteomes" id="UP000094527">
    <property type="component" value="Unassembled WGS sequence"/>
</dbReference>
<evidence type="ECO:0000256" key="1">
    <source>
        <dbReference type="ARBA" id="ARBA00022741"/>
    </source>
</evidence>
<dbReference type="PANTHER" id="PTHR13954">
    <property type="entry name" value="IRE1-RELATED"/>
    <property type="match status" value="1"/>
</dbReference>
<dbReference type="GO" id="GO:0005524">
    <property type="term" value="F:ATP binding"/>
    <property type="evidence" value="ECO:0007669"/>
    <property type="project" value="UniProtKB-UniRule"/>
</dbReference>
<dbReference type="GO" id="GO:0051082">
    <property type="term" value="F:unfolded protein binding"/>
    <property type="evidence" value="ECO:0007669"/>
    <property type="project" value="TreeGrafter"/>
</dbReference>
<dbReference type="PROSITE" id="PS00108">
    <property type="entry name" value="PROTEIN_KINASE_ST"/>
    <property type="match status" value="1"/>
</dbReference>
<dbReference type="OrthoDB" id="63989at2759"/>
<dbReference type="GO" id="GO:0004674">
    <property type="term" value="F:protein serine/threonine kinase activity"/>
    <property type="evidence" value="ECO:0007669"/>
    <property type="project" value="UniProtKB-KW"/>
</dbReference>
<evidence type="ECO:0000256" key="2">
    <source>
        <dbReference type="ARBA" id="ARBA00022840"/>
    </source>
</evidence>
<dbReference type="SUPFAM" id="SSF56112">
    <property type="entry name" value="Protein kinase-like (PK-like)"/>
    <property type="match status" value="1"/>
</dbReference>
<reference evidence="6 7" key="1">
    <citation type="journal article" date="2016" name="Genome Biol. Evol.">
        <title>Gene Family Evolution Reflects Adaptation to Soil Environmental Stressors in the Genome of the Collembolan Orchesella cincta.</title>
        <authorList>
            <person name="Faddeeva-Vakhrusheva A."/>
            <person name="Derks M.F."/>
            <person name="Anvar S.Y."/>
            <person name="Agamennone V."/>
            <person name="Suring W."/>
            <person name="Smit S."/>
            <person name="van Straalen N.M."/>
            <person name="Roelofs D."/>
        </authorList>
    </citation>
    <scope>NUCLEOTIDE SEQUENCE [LARGE SCALE GENOMIC DNA]</scope>
    <source>
        <tissue evidence="6">Mixed pool</tissue>
    </source>
</reference>
<dbReference type="PROSITE" id="PS00107">
    <property type="entry name" value="PROTEIN_KINASE_ATP"/>
    <property type="match status" value="1"/>
</dbReference>
<evidence type="ECO:0000259" key="5">
    <source>
        <dbReference type="PROSITE" id="PS50011"/>
    </source>
</evidence>
<dbReference type="PROSITE" id="PS50011">
    <property type="entry name" value="PROTEIN_KINASE_DOM"/>
    <property type="match status" value="1"/>
</dbReference>
<comment type="caution">
    <text evidence="6">The sequence shown here is derived from an EMBL/GenBank/DDBJ whole genome shotgun (WGS) entry which is preliminary data.</text>
</comment>
<dbReference type="PANTHER" id="PTHR13954:SF6">
    <property type="entry name" value="NON-SPECIFIC SERINE_THREONINE PROTEIN KINASE"/>
    <property type="match status" value="1"/>
</dbReference>
<keyword evidence="7" id="KW-1185">Reference proteome</keyword>
<dbReference type="InterPro" id="IPR017441">
    <property type="entry name" value="Protein_kinase_ATP_BS"/>
</dbReference>
<comment type="similarity">
    <text evidence="4">Belongs to the protein kinase superfamily.</text>
</comment>
<dbReference type="GO" id="GO:0070059">
    <property type="term" value="P:intrinsic apoptotic signaling pathway in response to endoplasmic reticulum stress"/>
    <property type="evidence" value="ECO:0007669"/>
    <property type="project" value="TreeGrafter"/>
</dbReference>
<accession>A0A1D2M5D8</accession>
<dbReference type="InterPro" id="IPR045133">
    <property type="entry name" value="IRE1/2-like"/>
</dbReference>
<dbReference type="GO" id="GO:0004521">
    <property type="term" value="F:RNA endonuclease activity"/>
    <property type="evidence" value="ECO:0007669"/>
    <property type="project" value="InterPro"/>
</dbReference>
<dbReference type="OMA" id="DMHENIV"/>
<feature type="domain" description="Protein kinase" evidence="5">
    <location>
        <begin position="34"/>
        <end position="218"/>
    </location>
</feature>